<evidence type="ECO:0000256" key="2">
    <source>
        <dbReference type="SAM" id="Phobius"/>
    </source>
</evidence>
<dbReference type="RefSeq" id="XP_043046346.1">
    <property type="nucleotide sequence ID" value="XM_043180449.1"/>
</dbReference>
<dbReference type="GeneID" id="66102745"/>
<dbReference type="Proteomes" id="UP000812287">
    <property type="component" value="Unassembled WGS sequence"/>
</dbReference>
<dbReference type="AlphaFoldDB" id="A0A9P7W7Q2"/>
<keyword evidence="4" id="KW-1185">Reference proteome</keyword>
<keyword evidence="2" id="KW-0472">Membrane</keyword>
<proteinExistence type="predicted"/>
<organism evidence="3 4">
    <name type="scientific">Guyanagaster necrorhizus</name>
    <dbReference type="NCBI Taxonomy" id="856835"/>
    <lineage>
        <taxon>Eukaryota</taxon>
        <taxon>Fungi</taxon>
        <taxon>Dikarya</taxon>
        <taxon>Basidiomycota</taxon>
        <taxon>Agaricomycotina</taxon>
        <taxon>Agaricomycetes</taxon>
        <taxon>Agaricomycetidae</taxon>
        <taxon>Agaricales</taxon>
        <taxon>Marasmiineae</taxon>
        <taxon>Physalacriaceae</taxon>
        <taxon>Guyanagaster</taxon>
    </lineage>
</organism>
<feature type="compositionally biased region" description="Polar residues" evidence="1">
    <location>
        <begin position="20"/>
        <end position="42"/>
    </location>
</feature>
<sequence length="243" mass="25790">MTPATFESARDRPSGYIMHSGSSLRSPRDSNNTNVDRLSYGSNRDDQTGHHRSSTYQGDCTSGTSKNALTSSSTGQETTSSTAMSAISSGVTKSGPFTSNIPSHSASSSSSLNGSAIQAGESTINSTKTHVNTDAVIGGVIGGVVILSIAALIFFIFFRRYWRMKHTAPSAEFLHPNSPFQRLNTVMGPPTGTRAVFDMLLSANGDAHITGGRSLLRSLSLRENRPPTLEKVATHIDTSVHAL</sequence>
<feature type="compositionally biased region" description="Low complexity" evidence="1">
    <location>
        <begin position="99"/>
        <end position="114"/>
    </location>
</feature>
<dbReference type="EMBL" id="MU250523">
    <property type="protein sequence ID" value="KAG7452846.1"/>
    <property type="molecule type" value="Genomic_DNA"/>
</dbReference>
<dbReference type="OrthoDB" id="3057674at2759"/>
<evidence type="ECO:0000313" key="3">
    <source>
        <dbReference type="EMBL" id="KAG7452846.1"/>
    </source>
</evidence>
<reference evidence="3" key="1">
    <citation type="submission" date="2020-11" db="EMBL/GenBank/DDBJ databases">
        <title>Adaptations for nitrogen fixation in a non-lichenized fungal sporocarp promotes dispersal by wood-feeding termites.</title>
        <authorList>
            <consortium name="DOE Joint Genome Institute"/>
            <person name="Koch R.A."/>
            <person name="Yoon G."/>
            <person name="Arayal U."/>
            <person name="Lail K."/>
            <person name="Amirebrahimi M."/>
            <person name="Labutti K."/>
            <person name="Lipzen A."/>
            <person name="Riley R."/>
            <person name="Barry K."/>
            <person name="Henrissat B."/>
            <person name="Grigoriev I.V."/>
            <person name="Herr J.R."/>
            <person name="Aime M.C."/>
        </authorList>
    </citation>
    <scope>NUCLEOTIDE SEQUENCE</scope>
    <source>
        <strain evidence="3">MCA 3950</strain>
    </source>
</reference>
<keyword evidence="2" id="KW-1133">Transmembrane helix</keyword>
<comment type="caution">
    <text evidence="3">The sequence shown here is derived from an EMBL/GenBank/DDBJ whole genome shotgun (WGS) entry which is preliminary data.</text>
</comment>
<accession>A0A9P7W7Q2</accession>
<protein>
    <submittedName>
        <fullName evidence="3">Uncharacterized protein</fullName>
    </submittedName>
</protein>
<name>A0A9P7W7Q2_9AGAR</name>
<feature type="compositionally biased region" description="Polar residues" evidence="1">
    <location>
        <begin position="54"/>
        <end position="69"/>
    </location>
</feature>
<evidence type="ECO:0000313" key="4">
    <source>
        <dbReference type="Proteomes" id="UP000812287"/>
    </source>
</evidence>
<feature type="compositionally biased region" description="Low complexity" evidence="1">
    <location>
        <begin position="70"/>
        <end position="89"/>
    </location>
</feature>
<gene>
    <name evidence="3" type="ORF">BT62DRAFT_30621</name>
</gene>
<feature type="region of interest" description="Disordered" evidence="1">
    <location>
        <begin position="1"/>
        <end position="114"/>
    </location>
</feature>
<keyword evidence="2" id="KW-0812">Transmembrane</keyword>
<feature type="transmembrane region" description="Helical" evidence="2">
    <location>
        <begin position="135"/>
        <end position="158"/>
    </location>
</feature>
<evidence type="ECO:0000256" key="1">
    <source>
        <dbReference type="SAM" id="MobiDB-lite"/>
    </source>
</evidence>